<evidence type="ECO:0000313" key="3">
    <source>
        <dbReference type="EMBL" id="GFN85584.1"/>
    </source>
</evidence>
<dbReference type="InterPro" id="IPR034907">
    <property type="entry name" value="NDK-like_dom"/>
</dbReference>
<dbReference type="InterPro" id="IPR036850">
    <property type="entry name" value="NDK-like_dom_sf"/>
</dbReference>
<dbReference type="Gene3D" id="3.30.70.141">
    <property type="entry name" value="Nucleoside diphosphate kinase-like domain"/>
    <property type="match status" value="1"/>
</dbReference>
<dbReference type="EMBL" id="BLXT01001429">
    <property type="protein sequence ID" value="GFN85584.1"/>
    <property type="molecule type" value="Genomic_DNA"/>
</dbReference>
<feature type="domain" description="Nucleoside diphosphate kinase-like" evidence="2">
    <location>
        <begin position="1"/>
        <end position="72"/>
    </location>
</feature>
<proteinExistence type="inferred from homology"/>
<keyword evidence="4" id="KW-1185">Reference proteome</keyword>
<dbReference type="InterPro" id="IPR051766">
    <property type="entry name" value="TXND_domain-containing"/>
</dbReference>
<evidence type="ECO:0000259" key="2">
    <source>
        <dbReference type="Pfam" id="PF00334"/>
    </source>
</evidence>
<reference evidence="3 4" key="1">
    <citation type="journal article" date="2021" name="Elife">
        <title>Chloroplast acquisition without the gene transfer in kleptoplastic sea slugs, Plakobranchus ocellatus.</title>
        <authorList>
            <person name="Maeda T."/>
            <person name="Takahashi S."/>
            <person name="Yoshida T."/>
            <person name="Shimamura S."/>
            <person name="Takaki Y."/>
            <person name="Nagai Y."/>
            <person name="Toyoda A."/>
            <person name="Suzuki Y."/>
            <person name="Arimoto A."/>
            <person name="Ishii H."/>
            <person name="Satoh N."/>
            <person name="Nishiyama T."/>
            <person name="Hasebe M."/>
            <person name="Maruyama T."/>
            <person name="Minagawa J."/>
            <person name="Obokata J."/>
            <person name="Shigenobu S."/>
        </authorList>
    </citation>
    <scope>NUCLEOTIDE SEQUENCE [LARGE SCALE GENOMIC DNA]</scope>
</reference>
<evidence type="ECO:0000256" key="1">
    <source>
        <dbReference type="PROSITE-ProRule" id="PRU00706"/>
    </source>
</evidence>
<dbReference type="SUPFAM" id="SSF54919">
    <property type="entry name" value="Nucleoside diphosphate kinase, NDK"/>
    <property type="match status" value="1"/>
</dbReference>
<dbReference type="AlphaFoldDB" id="A0AAV3YT44"/>
<evidence type="ECO:0000313" key="4">
    <source>
        <dbReference type="Proteomes" id="UP000735302"/>
    </source>
</evidence>
<comment type="caution">
    <text evidence="1">Lacks conserved residue(s) required for the propagation of feature annotation.</text>
</comment>
<dbReference type="PANTHER" id="PTHR46135:SF4">
    <property type="entry name" value="DYNEIN AXONEMAL ASSEMBLY FACTOR 8"/>
    <property type="match status" value="1"/>
</dbReference>
<dbReference type="PANTHER" id="PTHR46135">
    <property type="entry name" value="NME/NM23 FAMILY MEMBER 8"/>
    <property type="match status" value="1"/>
</dbReference>
<comment type="caution">
    <text evidence="3">The sequence shown here is derived from an EMBL/GenBank/DDBJ whole genome shotgun (WGS) entry which is preliminary data.</text>
</comment>
<dbReference type="PROSITE" id="PS51374">
    <property type="entry name" value="NDPK_LIKE"/>
    <property type="match status" value="1"/>
</dbReference>
<keyword evidence="3" id="KW-0418">Kinase</keyword>
<gene>
    <name evidence="3" type="ORF">PoB_001209000</name>
</gene>
<dbReference type="Proteomes" id="UP000735302">
    <property type="component" value="Unassembled WGS sequence"/>
</dbReference>
<dbReference type="Pfam" id="PF00334">
    <property type="entry name" value="NDK"/>
    <property type="match status" value="1"/>
</dbReference>
<keyword evidence="3" id="KW-0808">Transferase</keyword>
<name>A0AAV3YT44_9GAST</name>
<accession>A0AAV3YT44</accession>
<organism evidence="3 4">
    <name type="scientific">Plakobranchus ocellatus</name>
    <dbReference type="NCBI Taxonomy" id="259542"/>
    <lineage>
        <taxon>Eukaryota</taxon>
        <taxon>Metazoa</taxon>
        <taxon>Spiralia</taxon>
        <taxon>Lophotrochozoa</taxon>
        <taxon>Mollusca</taxon>
        <taxon>Gastropoda</taxon>
        <taxon>Heterobranchia</taxon>
        <taxon>Euthyneura</taxon>
        <taxon>Panpulmonata</taxon>
        <taxon>Sacoglossa</taxon>
        <taxon>Placobranchoidea</taxon>
        <taxon>Plakobranchidae</taxon>
        <taxon>Plakobranchus</taxon>
    </lineage>
</organism>
<comment type="similarity">
    <text evidence="1">Belongs to the NDK family.</text>
</comment>
<sequence>MTSGPCLVLALQQAGAVKRLLDLLGPEEPQSARRLSQFLWRGEFGRDIFNNGMYCSSTYIDAVEDIKALFPDGLCCEDSQLLTAEQICAPAEDSIVEVCSNTRRRAVPAHQCQSDAADTQENSAEHQITVEGIRPTLFFTQLSHLTDWAF</sequence>
<protein>
    <submittedName>
        <fullName evidence="3">Nucleoside diphosphate kinase</fullName>
    </submittedName>
</protein>
<dbReference type="GO" id="GO:0016301">
    <property type="term" value="F:kinase activity"/>
    <property type="evidence" value="ECO:0007669"/>
    <property type="project" value="UniProtKB-KW"/>
</dbReference>